<dbReference type="EMBL" id="ML976987">
    <property type="protein sequence ID" value="KAF1958110.1"/>
    <property type="molecule type" value="Genomic_DNA"/>
</dbReference>
<keyword evidence="3 10" id="KW-0436">Ligase</keyword>
<keyword evidence="4 10" id="KW-0547">Nucleotide-binding</keyword>
<dbReference type="SUPFAM" id="SSF50677">
    <property type="entry name" value="ValRS/IleRS/LeuRS editing domain"/>
    <property type="match status" value="1"/>
</dbReference>
<evidence type="ECO:0000256" key="1">
    <source>
        <dbReference type="ARBA" id="ARBA00005594"/>
    </source>
</evidence>
<gene>
    <name evidence="13" type="ORF">CC80DRAFT_490776</name>
</gene>
<accession>A0A6A5U1F0</accession>
<feature type="domain" description="Aminoacyl-tRNA synthetase class Ia" evidence="11">
    <location>
        <begin position="69"/>
        <end position="133"/>
    </location>
</feature>
<dbReference type="InterPro" id="IPR002300">
    <property type="entry name" value="aa-tRNA-synth_Ia"/>
</dbReference>
<proteinExistence type="inferred from homology"/>
<dbReference type="GO" id="GO:0006429">
    <property type="term" value="P:leucyl-tRNA aminoacylation"/>
    <property type="evidence" value="ECO:0007669"/>
    <property type="project" value="InterPro"/>
</dbReference>
<dbReference type="SUPFAM" id="SSF47323">
    <property type="entry name" value="Anticodon-binding domain of a subclass of class I aminoacyl-tRNA synthetases"/>
    <property type="match status" value="1"/>
</dbReference>
<dbReference type="SUPFAM" id="SSF52374">
    <property type="entry name" value="Nucleotidylyl transferase"/>
    <property type="match status" value="1"/>
</dbReference>
<dbReference type="PROSITE" id="PS00178">
    <property type="entry name" value="AA_TRNA_LIGASE_I"/>
    <property type="match status" value="1"/>
</dbReference>
<dbReference type="AlphaFoldDB" id="A0A6A5U1F0"/>
<evidence type="ECO:0000256" key="9">
    <source>
        <dbReference type="ARBA" id="ARBA00047469"/>
    </source>
</evidence>
<dbReference type="PANTHER" id="PTHR45794:SF1">
    <property type="entry name" value="LEUCINE--TRNA LIGASE, CYTOPLASMIC"/>
    <property type="match status" value="1"/>
</dbReference>
<dbReference type="InterPro" id="IPR009008">
    <property type="entry name" value="Val/Leu/Ile-tRNA-synth_edit"/>
</dbReference>
<protein>
    <recommendedName>
        <fullName evidence="2">leucine--tRNA ligase</fullName>
        <ecNumber evidence="2">6.1.1.4</ecNumber>
    </recommendedName>
    <alternativeName>
        <fullName evidence="8">Leucyl-tRNA synthetase</fullName>
    </alternativeName>
</protein>
<sequence>MPEPDIKAMDPNHGSHSTMKIENTEKRDALRVVEKKYQKIWHEERVFEADAPPCAQYPMGSVTDGELRAKVPKFFGTMAYPYVNGSPHLGHAFTVSKIEFASRVARAQGKRTLYPQGYHATGMPIKACADKLVHEIELFGKNFEAYNEDGIDAGPLPVQEQTQVKEDITKFTNVRKGKAALKTIKTKYQFQVMLSLGIPRTEIHRFADAQHWLHVFPQLWQEHLRGLGCGIDWRRSFITTDANPYYDSFVQWQMRRLKEGGKIQFGKRYSIYSPKDRQPCLDHDRAEGEIVRVQEYIALKCKVKQWTEKAQQILSDKLPRNANVFMVPATLRPETMYGQTNLFVSPKIAYGIFRVSDKDFFFITTRAARNMAFQGILPEWGSFLKVAELNGSDVVGSIVNAPLSQLQDVYVVPMDTIQEAKGTGVVTSVPSDSPDDYAMTMELSKKPEFYGILSEWVPLDILPIIETPGFGSLIAPTLVKNMKINSPKSVQQLAEAKEQAYKIGFYQGKMIVGEFAGRSVQDAKPLVRQHLLDANDAMIYCEPDGLAISRSGDECVAAYLDQWFLTYGPGDEAWRDDVLGHVRGEDGQNFNSFSPATKHAIEQTLGWLTQWCVTRQYGLGTKLPWDTSELVEGLSDSTIYMAYYTIAHYLHSNIFGTEPGIGNIEASQMTDEVWDYIFALQDDVITTDIGRDVLEAMRREFTYWYPLDVRVSGKDLITNHLVFFLYIHQAIWGKSSPQYLPKGIRVNGHVILNGKKMSKSSGNFLTLDSAIQKFGADATRIAIADGGDGIEDANFEETVANAIVLKLFELRKWTEDVITGVRILKEGETFASVWKTERVRNSDIFQRTGEKLFWDELFENELGILVRETVHQFEATNYKAALKSGFYDFMAARDSYRVYTSSATIGMHHDCVRRYVELQALMICVIAPHWADHIWREVLKKGSTIQTAAFPQIEEPNPSLTATSNYIRSTLASISAADSTQQKRLAKGKEVRHDPKQAKRLTIFVATSWPAWQAKYIDLVREMFDGVTLDVKAVSKKVDKAEMKRAMPFIQRLNQRLGSGESKANVLERKLAFDEVKVLRELALGLTATMPKLKEVDIVVVRDGGTVGARIKGKGEERVEVLPKVAGAAEPGSPSFDFTNL</sequence>
<dbReference type="GO" id="GO:0004823">
    <property type="term" value="F:leucine-tRNA ligase activity"/>
    <property type="evidence" value="ECO:0007669"/>
    <property type="project" value="UniProtKB-EC"/>
</dbReference>
<evidence type="ECO:0000259" key="12">
    <source>
        <dbReference type="Pfam" id="PF08264"/>
    </source>
</evidence>
<evidence type="ECO:0000256" key="10">
    <source>
        <dbReference type="RuleBase" id="RU363035"/>
    </source>
</evidence>
<keyword evidence="7 10" id="KW-0030">Aminoacyl-tRNA synthetase</keyword>
<evidence type="ECO:0000313" key="13">
    <source>
        <dbReference type="EMBL" id="KAF1958110.1"/>
    </source>
</evidence>
<dbReference type="Gene3D" id="3.40.50.620">
    <property type="entry name" value="HUPs"/>
    <property type="match status" value="1"/>
</dbReference>
<keyword evidence="5 10" id="KW-0067">ATP-binding</keyword>
<dbReference type="FunFam" id="3.90.740.10:FF:000001">
    <property type="entry name" value="Leucine--tRNA ligase, cytoplasmic"/>
    <property type="match status" value="1"/>
</dbReference>
<evidence type="ECO:0000256" key="6">
    <source>
        <dbReference type="ARBA" id="ARBA00022917"/>
    </source>
</evidence>
<dbReference type="GO" id="GO:0005524">
    <property type="term" value="F:ATP binding"/>
    <property type="evidence" value="ECO:0007669"/>
    <property type="project" value="UniProtKB-KW"/>
</dbReference>
<dbReference type="Gene3D" id="3.90.740.10">
    <property type="entry name" value="Valyl/Leucyl/Isoleucyl-tRNA synthetase, editing domain"/>
    <property type="match status" value="1"/>
</dbReference>
<dbReference type="InterPro" id="IPR013155">
    <property type="entry name" value="M/V/L/I-tRNA-synth_anticd-bd"/>
</dbReference>
<dbReference type="InterPro" id="IPR001412">
    <property type="entry name" value="aa-tRNA-synth_I_CS"/>
</dbReference>
<dbReference type="GO" id="GO:0002161">
    <property type="term" value="F:aminoacyl-tRNA deacylase activity"/>
    <property type="evidence" value="ECO:0007669"/>
    <property type="project" value="InterPro"/>
</dbReference>
<evidence type="ECO:0000259" key="11">
    <source>
        <dbReference type="Pfam" id="PF00133"/>
    </source>
</evidence>
<evidence type="ECO:0000256" key="3">
    <source>
        <dbReference type="ARBA" id="ARBA00022598"/>
    </source>
</evidence>
<evidence type="ECO:0000256" key="4">
    <source>
        <dbReference type="ARBA" id="ARBA00022741"/>
    </source>
</evidence>
<organism evidence="13 14">
    <name type="scientific">Byssothecium circinans</name>
    <dbReference type="NCBI Taxonomy" id="147558"/>
    <lineage>
        <taxon>Eukaryota</taxon>
        <taxon>Fungi</taxon>
        <taxon>Dikarya</taxon>
        <taxon>Ascomycota</taxon>
        <taxon>Pezizomycotina</taxon>
        <taxon>Dothideomycetes</taxon>
        <taxon>Pleosporomycetidae</taxon>
        <taxon>Pleosporales</taxon>
        <taxon>Massarineae</taxon>
        <taxon>Massarinaceae</taxon>
        <taxon>Byssothecium</taxon>
    </lineage>
</organism>
<dbReference type="Pfam" id="PF00133">
    <property type="entry name" value="tRNA-synt_1"/>
    <property type="match status" value="2"/>
</dbReference>
<comment type="catalytic activity">
    <reaction evidence="9">
        <text>tRNA(Leu) + L-leucine + ATP = L-leucyl-tRNA(Leu) + AMP + diphosphate</text>
        <dbReference type="Rhea" id="RHEA:11688"/>
        <dbReference type="Rhea" id="RHEA-COMP:9613"/>
        <dbReference type="Rhea" id="RHEA-COMP:9622"/>
        <dbReference type="ChEBI" id="CHEBI:30616"/>
        <dbReference type="ChEBI" id="CHEBI:33019"/>
        <dbReference type="ChEBI" id="CHEBI:57427"/>
        <dbReference type="ChEBI" id="CHEBI:78442"/>
        <dbReference type="ChEBI" id="CHEBI:78494"/>
        <dbReference type="ChEBI" id="CHEBI:456215"/>
        <dbReference type="EC" id="6.1.1.4"/>
    </reaction>
</comment>
<dbReference type="Pfam" id="PF08264">
    <property type="entry name" value="Anticodon_1"/>
    <property type="match status" value="1"/>
</dbReference>
<dbReference type="OrthoDB" id="10249672at2759"/>
<keyword evidence="6 10" id="KW-0648">Protein biosynthesis</keyword>
<evidence type="ECO:0000256" key="7">
    <source>
        <dbReference type="ARBA" id="ARBA00023146"/>
    </source>
</evidence>
<evidence type="ECO:0000256" key="8">
    <source>
        <dbReference type="ARBA" id="ARBA00030520"/>
    </source>
</evidence>
<dbReference type="Proteomes" id="UP000800035">
    <property type="component" value="Unassembled WGS sequence"/>
</dbReference>
<keyword evidence="14" id="KW-1185">Reference proteome</keyword>
<dbReference type="NCBIfam" id="TIGR00395">
    <property type="entry name" value="leuS_arch"/>
    <property type="match status" value="1"/>
</dbReference>
<comment type="similarity">
    <text evidence="1 10">Belongs to the class-I aminoacyl-tRNA synthetase family.</text>
</comment>
<dbReference type="PANTHER" id="PTHR45794">
    <property type="entry name" value="LEUCYL-TRNA SYNTHETASE"/>
    <property type="match status" value="1"/>
</dbReference>
<evidence type="ECO:0000313" key="14">
    <source>
        <dbReference type="Proteomes" id="UP000800035"/>
    </source>
</evidence>
<evidence type="ECO:0000256" key="2">
    <source>
        <dbReference type="ARBA" id="ARBA00013164"/>
    </source>
</evidence>
<name>A0A6A5U1F0_9PLEO</name>
<feature type="domain" description="Methionyl/Valyl/Leucyl/Isoleucyl-tRNA synthetase anticodon-binding" evidence="12">
    <location>
        <begin position="857"/>
        <end position="974"/>
    </location>
</feature>
<reference evidence="13" key="1">
    <citation type="journal article" date="2020" name="Stud. Mycol.">
        <title>101 Dothideomycetes genomes: a test case for predicting lifestyles and emergence of pathogens.</title>
        <authorList>
            <person name="Haridas S."/>
            <person name="Albert R."/>
            <person name="Binder M."/>
            <person name="Bloem J."/>
            <person name="Labutti K."/>
            <person name="Salamov A."/>
            <person name="Andreopoulos B."/>
            <person name="Baker S."/>
            <person name="Barry K."/>
            <person name="Bills G."/>
            <person name="Bluhm B."/>
            <person name="Cannon C."/>
            <person name="Castanera R."/>
            <person name="Culley D."/>
            <person name="Daum C."/>
            <person name="Ezra D."/>
            <person name="Gonzalez J."/>
            <person name="Henrissat B."/>
            <person name="Kuo A."/>
            <person name="Liang C."/>
            <person name="Lipzen A."/>
            <person name="Lutzoni F."/>
            <person name="Magnuson J."/>
            <person name="Mondo S."/>
            <person name="Nolan M."/>
            <person name="Ohm R."/>
            <person name="Pangilinan J."/>
            <person name="Park H.-J."/>
            <person name="Ramirez L."/>
            <person name="Alfaro M."/>
            <person name="Sun H."/>
            <person name="Tritt A."/>
            <person name="Yoshinaga Y."/>
            <person name="Zwiers L.-H."/>
            <person name="Turgeon B."/>
            <person name="Goodwin S."/>
            <person name="Spatafora J."/>
            <person name="Crous P."/>
            <person name="Grigoriev I."/>
        </authorList>
    </citation>
    <scope>NUCLEOTIDE SEQUENCE</scope>
    <source>
        <strain evidence="13">CBS 675.92</strain>
    </source>
</reference>
<evidence type="ECO:0000256" key="5">
    <source>
        <dbReference type="ARBA" id="ARBA00022840"/>
    </source>
</evidence>
<feature type="domain" description="Aminoacyl-tRNA synthetase class Ia" evidence="11">
    <location>
        <begin position="209"/>
        <end position="795"/>
    </location>
</feature>
<dbReference type="InterPro" id="IPR009080">
    <property type="entry name" value="tRNAsynth_Ia_anticodon-bd"/>
</dbReference>
<dbReference type="InterPro" id="IPR004493">
    <property type="entry name" value="Leu-tRNA-synth_Ia_arc/euk"/>
</dbReference>
<dbReference type="EC" id="6.1.1.4" evidence="2"/>
<dbReference type="InterPro" id="IPR014729">
    <property type="entry name" value="Rossmann-like_a/b/a_fold"/>
</dbReference>